<dbReference type="Pfam" id="PF13361">
    <property type="entry name" value="UvrD_C"/>
    <property type="match status" value="1"/>
</dbReference>
<gene>
    <name evidence="7" type="ORF">Q6294_32060</name>
</gene>
<dbReference type="InterPro" id="IPR000212">
    <property type="entry name" value="DNA_helicase_UvrD/REP"/>
</dbReference>
<sequence>EDEGPDESTASEETETDSVEAAISRLVLRDILEQQAEEDDSDRVQLLTMHASKGLEFPHVYLMGLEEELLPHRNAVEAGTVEEE</sequence>
<evidence type="ECO:0000313" key="7">
    <source>
        <dbReference type="EMBL" id="MDP0971579.1"/>
    </source>
</evidence>
<dbReference type="GO" id="GO:0004527">
    <property type="term" value="F:exonuclease activity"/>
    <property type="evidence" value="ECO:0007669"/>
    <property type="project" value="UniProtKB-KW"/>
</dbReference>
<dbReference type="GO" id="GO:0043138">
    <property type="term" value="F:3'-5' DNA helicase activity"/>
    <property type="evidence" value="ECO:0007669"/>
    <property type="project" value="TreeGrafter"/>
</dbReference>
<proteinExistence type="predicted"/>
<keyword evidence="7" id="KW-0269">Exonuclease</keyword>
<keyword evidence="2" id="KW-0378">Hydrolase</keyword>
<feature type="region of interest" description="Disordered" evidence="5">
    <location>
        <begin position="1"/>
        <end position="21"/>
    </location>
</feature>
<feature type="compositionally biased region" description="Acidic residues" evidence="5">
    <location>
        <begin position="1"/>
        <end position="18"/>
    </location>
</feature>
<dbReference type="GO" id="GO:0005524">
    <property type="term" value="F:ATP binding"/>
    <property type="evidence" value="ECO:0007669"/>
    <property type="project" value="UniProtKB-KW"/>
</dbReference>
<dbReference type="Proteomes" id="UP001244490">
    <property type="component" value="Unassembled WGS sequence"/>
</dbReference>
<name>A0AAW8AWJ3_KLEPN</name>
<dbReference type="InterPro" id="IPR027417">
    <property type="entry name" value="P-loop_NTPase"/>
</dbReference>
<dbReference type="PANTHER" id="PTHR11070">
    <property type="entry name" value="UVRD / RECB / PCRA DNA HELICASE FAMILY MEMBER"/>
    <property type="match status" value="1"/>
</dbReference>
<feature type="non-terminal residue" evidence="7">
    <location>
        <position position="1"/>
    </location>
</feature>
<dbReference type="GO" id="GO:0000725">
    <property type="term" value="P:recombinational repair"/>
    <property type="evidence" value="ECO:0007669"/>
    <property type="project" value="TreeGrafter"/>
</dbReference>
<reference evidence="7" key="1">
    <citation type="submission" date="2023-07" db="EMBL/GenBank/DDBJ databases">
        <authorList>
            <person name="Peng Z."/>
        </authorList>
    </citation>
    <scope>NUCLEOTIDE SEQUENCE</scope>
    <source>
        <strain evidence="7">KP219</strain>
    </source>
</reference>
<dbReference type="Gene3D" id="1.10.486.10">
    <property type="entry name" value="PCRA, domain 4"/>
    <property type="match status" value="1"/>
</dbReference>
<evidence type="ECO:0000256" key="1">
    <source>
        <dbReference type="ARBA" id="ARBA00022741"/>
    </source>
</evidence>
<evidence type="ECO:0000256" key="2">
    <source>
        <dbReference type="ARBA" id="ARBA00022801"/>
    </source>
</evidence>
<keyword evidence="7" id="KW-0540">Nuclease</keyword>
<evidence type="ECO:0000256" key="3">
    <source>
        <dbReference type="ARBA" id="ARBA00022806"/>
    </source>
</evidence>
<dbReference type="SUPFAM" id="SSF52540">
    <property type="entry name" value="P-loop containing nucleoside triphosphate hydrolases"/>
    <property type="match status" value="1"/>
</dbReference>
<dbReference type="GO" id="GO:0005829">
    <property type="term" value="C:cytosol"/>
    <property type="evidence" value="ECO:0007669"/>
    <property type="project" value="TreeGrafter"/>
</dbReference>
<evidence type="ECO:0000256" key="5">
    <source>
        <dbReference type="SAM" id="MobiDB-lite"/>
    </source>
</evidence>
<dbReference type="RefSeq" id="WP_305202624.1">
    <property type="nucleotide sequence ID" value="NZ_JAUUIA010000934.1"/>
</dbReference>
<keyword evidence="4" id="KW-0067">ATP-binding</keyword>
<dbReference type="InterPro" id="IPR014017">
    <property type="entry name" value="DNA_helicase_UvrD-like_C"/>
</dbReference>
<feature type="domain" description="UvrD-like helicase C-terminal" evidence="6">
    <location>
        <begin position="14"/>
        <end position="84"/>
    </location>
</feature>
<dbReference type="AlphaFoldDB" id="A0AAW8AWJ3"/>
<keyword evidence="1" id="KW-0547">Nucleotide-binding</keyword>
<evidence type="ECO:0000259" key="6">
    <source>
        <dbReference type="Pfam" id="PF13361"/>
    </source>
</evidence>
<keyword evidence="3" id="KW-0347">Helicase</keyword>
<dbReference type="GO" id="GO:0003677">
    <property type="term" value="F:DNA binding"/>
    <property type="evidence" value="ECO:0007669"/>
    <property type="project" value="InterPro"/>
</dbReference>
<dbReference type="EMBL" id="JAUUIA010000934">
    <property type="protein sequence ID" value="MDP0971579.1"/>
    <property type="molecule type" value="Genomic_DNA"/>
</dbReference>
<dbReference type="Gene3D" id="3.40.50.300">
    <property type="entry name" value="P-loop containing nucleotide triphosphate hydrolases"/>
    <property type="match status" value="1"/>
</dbReference>
<accession>A0AAW8AWJ3</accession>
<evidence type="ECO:0000313" key="8">
    <source>
        <dbReference type="Proteomes" id="UP001244490"/>
    </source>
</evidence>
<comment type="caution">
    <text evidence="7">The sequence shown here is derived from an EMBL/GenBank/DDBJ whole genome shotgun (WGS) entry which is preliminary data.</text>
</comment>
<protein>
    <submittedName>
        <fullName evidence="7">3'-5' exonuclease</fullName>
    </submittedName>
</protein>
<organism evidence="7 8">
    <name type="scientific">Klebsiella pneumoniae</name>
    <dbReference type="NCBI Taxonomy" id="573"/>
    <lineage>
        <taxon>Bacteria</taxon>
        <taxon>Pseudomonadati</taxon>
        <taxon>Pseudomonadota</taxon>
        <taxon>Gammaproteobacteria</taxon>
        <taxon>Enterobacterales</taxon>
        <taxon>Enterobacteriaceae</taxon>
        <taxon>Klebsiella/Raoultella group</taxon>
        <taxon>Klebsiella</taxon>
        <taxon>Klebsiella pneumoniae complex</taxon>
    </lineage>
</organism>
<evidence type="ECO:0000256" key="4">
    <source>
        <dbReference type="ARBA" id="ARBA00022840"/>
    </source>
</evidence>
<dbReference type="PANTHER" id="PTHR11070:SF64">
    <property type="entry name" value="ATP-DEPENDENT DNA HELICASE REP"/>
    <property type="match status" value="1"/>
</dbReference>
<feature type="non-terminal residue" evidence="7">
    <location>
        <position position="84"/>
    </location>
</feature>